<gene>
    <name evidence="11" type="ORF">ILUMI_13374</name>
</gene>
<protein>
    <recommendedName>
        <fullName evidence="10">Ionotropic glutamate receptor C-terminal domain-containing protein</fullName>
    </recommendedName>
</protein>
<keyword evidence="12" id="KW-1185">Reference proteome</keyword>
<proteinExistence type="inferred from homology"/>
<evidence type="ECO:0000256" key="5">
    <source>
        <dbReference type="ARBA" id="ARBA00022989"/>
    </source>
</evidence>
<evidence type="ECO:0000256" key="9">
    <source>
        <dbReference type="SAM" id="Phobius"/>
    </source>
</evidence>
<evidence type="ECO:0000256" key="2">
    <source>
        <dbReference type="ARBA" id="ARBA00008685"/>
    </source>
</evidence>
<evidence type="ECO:0000256" key="7">
    <source>
        <dbReference type="ARBA" id="ARBA00023170"/>
    </source>
</evidence>
<sequence>MAELIIRPTNTSQIKGCLVCFIQKLFLPEVTLQFIYEDLNEDYFSLMMVNNPHFIINISKPVDKPLHYYNYVIYVGDCAWLNDTLIKLKDSSIWNNSKSPRGKFVVICSFCHVEVLSDMFLNTDITSVTLLTKQLTENDSLILNEKVITVFKKNLEQCQYVAFYIIIKTPQIKSITMITPFKIDISGSQEAYVKALYSVMLKNLKIIGKTLNANVSYAFVEYPKEILYNHSNDNVWLYLALYRDSYLYKDYDVSDYFFFDTKTWALPKVAKRSSITSIISVFEEEAWITVFVTFSATVLTCWSFAQLLNEHVTFKRFQGCFLVIARIMLTNPSNVLPKKTSLRIVLLIYMLICINITNLFQGNLISVLTQPKTDPEIRTIEELAESSFLLLATNKVKNMTLERSDNPVYMKIYKKIIVKGAFNMTRDITLAANSKNYGVAIGKKILRHVFPQFMPKLYLLEYNSGLQEIELSLAIRKGHYFLNTLNSFRRGFTEGGLYKKIFSDVALENSKNIELKDEAKIVSLAIQHLRGLFLCWLTGLSIATVVFITELCFYHSLE</sequence>
<keyword evidence="4 9" id="KW-0812">Transmembrane</keyword>
<evidence type="ECO:0000313" key="11">
    <source>
        <dbReference type="EMBL" id="KAF2892796.1"/>
    </source>
</evidence>
<dbReference type="EMBL" id="VTPC01008472">
    <property type="protein sequence ID" value="KAF2892796.1"/>
    <property type="molecule type" value="Genomic_DNA"/>
</dbReference>
<dbReference type="Pfam" id="PF00060">
    <property type="entry name" value="Lig_chan"/>
    <property type="match status" value="1"/>
</dbReference>
<evidence type="ECO:0000259" key="10">
    <source>
        <dbReference type="Pfam" id="PF00060"/>
    </source>
</evidence>
<keyword evidence="5 9" id="KW-1133">Transmembrane helix</keyword>
<organism evidence="11 12">
    <name type="scientific">Ignelater luminosus</name>
    <name type="common">Cucubano</name>
    <name type="synonym">Pyrophorus luminosus</name>
    <dbReference type="NCBI Taxonomy" id="2038154"/>
    <lineage>
        <taxon>Eukaryota</taxon>
        <taxon>Metazoa</taxon>
        <taxon>Ecdysozoa</taxon>
        <taxon>Arthropoda</taxon>
        <taxon>Hexapoda</taxon>
        <taxon>Insecta</taxon>
        <taxon>Pterygota</taxon>
        <taxon>Neoptera</taxon>
        <taxon>Endopterygota</taxon>
        <taxon>Coleoptera</taxon>
        <taxon>Polyphaga</taxon>
        <taxon>Elateriformia</taxon>
        <taxon>Elateroidea</taxon>
        <taxon>Elateridae</taxon>
        <taxon>Agrypninae</taxon>
        <taxon>Pyrophorini</taxon>
        <taxon>Ignelater</taxon>
    </lineage>
</organism>
<evidence type="ECO:0000256" key="3">
    <source>
        <dbReference type="ARBA" id="ARBA00022475"/>
    </source>
</evidence>
<keyword evidence="6 9" id="KW-0472">Membrane</keyword>
<dbReference type="GO" id="GO:0015276">
    <property type="term" value="F:ligand-gated monoatomic ion channel activity"/>
    <property type="evidence" value="ECO:0007669"/>
    <property type="project" value="InterPro"/>
</dbReference>
<name>A0A8K0CWU7_IGNLU</name>
<dbReference type="Gene3D" id="1.10.287.70">
    <property type="match status" value="1"/>
</dbReference>
<keyword evidence="7" id="KW-0675">Receptor</keyword>
<dbReference type="GO" id="GO:0005886">
    <property type="term" value="C:plasma membrane"/>
    <property type="evidence" value="ECO:0007669"/>
    <property type="project" value="UniProtKB-SubCell"/>
</dbReference>
<reference evidence="11" key="1">
    <citation type="submission" date="2019-08" db="EMBL/GenBank/DDBJ databases">
        <title>The genome of the North American firefly Photinus pyralis.</title>
        <authorList>
            <consortium name="Photinus pyralis genome working group"/>
            <person name="Fallon T.R."/>
            <person name="Sander Lower S.E."/>
            <person name="Weng J.-K."/>
        </authorList>
    </citation>
    <scope>NUCLEOTIDE SEQUENCE</scope>
    <source>
        <strain evidence="11">TRF0915ILg1</strain>
        <tissue evidence="11">Whole body</tissue>
    </source>
</reference>
<feature type="transmembrane region" description="Helical" evidence="9">
    <location>
        <begin position="533"/>
        <end position="557"/>
    </location>
</feature>
<keyword evidence="3" id="KW-1003">Cell membrane</keyword>
<evidence type="ECO:0000313" key="12">
    <source>
        <dbReference type="Proteomes" id="UP000801492"/>
    </source>
</evidence>
<dbReference type="InterPro" id="IPR052192">
    <property type="entry name" value="Insect_Ionotropic_Sensory_Rcpt"/>
</dbReference>
<evidence type="ECO:0000256" key="4">
    <source>
        <dbReference type="ARBA" id="ARBA00022692"/>
    </source>
</evidence>
<dbReference type="AlphaFoldDB" id="A0A8K0CWU7"/>
<evidence type="ECO:0000256" key="8">
    <source>
        <dbReference type="ARBA" id="ARBA00023180"/>
    </source>
</evidence>
<dbReference type="PANTHER" id="PTHR42643">
    <property type="entry name" value="IONOTROPIC RECEPTOR 20A-RELATED"/>
    <property type="match status" value="1"/>
</dbReference>
<dbReference type="PANTHER" id="PTHR42643:SF38">
    <property type="entry name" value="IONOTROPIC RECEPTOR 100A"/>
    <property type="match status" value="1"/>
</dbReference>
<dbReference type="InterPro" id="IPR001320">
    <property type="entry name" value="Iontro_rcpt_C"/>
</dbReference>
<feature type="transmembrane region" description="Helical" evidence="9">
    <location>
        <begin position="342"/>
        <end position="360"/>
    </location>
</feature>
<feature type="domain" description="Ionotropic glutamate receptor C-terminal" evidence="10">
    <location>
        <begin position="285"/>
        <end position="539"/>
    </location>
</feature>
<comment type="similarity">
    <text evidence="2">Belongs to the glutamate-gated ion channel (TC 1.A.10.1) family.</text>
</comment>
<accession>A0A8K0CWU7</accession>
<dbReference type="GO" id="GO:0050906">
    <property type="term" value="P:detection of stimulus involved in sensory perception"/>
    <property type="evidence" value="ECO:0007669"/>
    <property type="project" value="UniProtKB-ARBA"/>
</dbReference>
<dbReference type="OrthoDB" id="6747238at2759"/>
<comment type="caution">
    <text evidence="11">The sequence shown here is derived from an EMBL/GenBank/DDBJ whole genome shotgun (WGS) entry which is preliminary data.</text>
</comment>
<evidence type="ECO:0000256" key="6">
    <source>
        <dbReference type="ARBA" id="ARBA00023136"/>
    </source>
</evidence>
<comment type="subcellular location">
    <subcellularLocation>
        <location evidence="1">Cell membrane</location>
        <topology evidence="1">Multi-pass membrane protein</topology>
    </subcellularLocation>
</comment>
<keyword evidence="8" id="KW-0325">Glycoprotein</keyword>
<dbReference type="Proteomes" id="UP000801492">
    <property type="component" value="Unassembled WGS sequence"/>
</dbReference>
<evidence type="ECO:0000256" key="1">
    <source>
        <dbReference type="ARBA" id="ARBA00004651"/>
    </source>
</evidence>